<name>A0A9D2I5T9_9FIRM</name>
<dbReference type="InterPro" id="IPR027417">
    <property type="entry name" value="P-loop_NTPase"/>
</dbReference>
<dbReference type="Pfam" id="PF13555">
    <property type="entry name" value="AAA_29"/>
    <property type="match status" value="1"/>
</dbReference>
<sequence length="1143" mass="131714">MENNNQAFKAVTRIVLNNWHYIDAKVLELNRSINFFTGHSGSGKSTVIDALQIVLYANTDGRGFFNKAAADDSDRSLIEYLRGMINIGENDQAKYKRNRNFSTTIALELTQTVTGEKECIGVVFDVETATNEITRLFFWHRGGLPEHFYRVGGQMSLDVPSQTYPAEYEVSVKENTGAARAMTTVELKTWLNRNFAREDWFATSNNERFRRNLYDIYLGGLDMEKFPRLFKRAIPFRMNIRLEDFVKEYICMEQDIHIEDMQESVILYGRMRKRIEDTAEEIGQLEEIRDGFAAVRGQEDVLGSLRYRTERLGLMQMQEQISLLEARMETGKKDLETLEDTLASLNRQKEKCAKEHEEINREILQSGYGELEAKRRDLSENLELLLRSERKKNALCESLAAWEEEDSISNQALWDIDAFRKGEITGDGLLRLKKELGGIRDEAERQRQDAASEKRSLQKEAALLEKDLKELQMGKKAYPKALEEARIQIQRGLYEKIGKTIPVRVLADLLDIRDEKWRNALEGYLGWNKLTLMVDPAFAAQAMEIYEGLDAARFSRVALADTGKLSEQEFTARSASLAEEVECREKYVKNYVNFLLGNVIKCETIEQLRQCRVGVTADCLLYQSFQLRRLNPEQYTKRAFIGEKSLHKRQKELSAQLSGLRRELQRREEEAEQAARLLSLEYLSEPAETYLELFSDMREKGRKQEQLARLDEKLSQVGEGAVEALKERLSEVDDRQRALEKEIDAVKLRIYDQNRKLEKDGQDVLEKNEALLSGRKSLVSSPNWEEAFDTWFSGIRKPSFDALLKQTGEEASAAQSLLEEKKDALVDLRSDYLRKHPGRDFSASAADNTDYQELLDRLSCEQIQEYERIAAKQAQTAVEHFKEDFIYKIRSAIKEAFLRRDELNRILRSLNFGKDRYQFRISRNRGPDGAYYDMFMDESLEIDPSALSGSMDRQMDLFSMDHEKKYGALMNDLIRMFLPPQTADAKQQEEAKRNMEKYSDYRTYLSFEMEQIVEGDDRLVIDLSKMIRKNSGGEGQNPLYVALLASFAQAYHISASPGGTRRPTIRLVVLDEAFSKMDAEKVASCIELIRGLGFQAIISATNDKIQNYLENVDKTFVFANPNKKSISIQEFEKKDYGELEGEE</sequence>
<protein>
    <submittedName>
        <fullName evidence="3">Chromosome segregation protein SMC</fullName>
    </submittedName>
</protein>
<dbReference type="PANTHER" id="PTHR32182">
    <property type="entry name" value="DNA REPLICATION AND REPAIR PROTEIN RECF"/>
    <property type="match status" value="1"/>
</dbReference>
<accession>A0A9D2I5T9</accession>
<dbReference type="GO" id="GO:0051276">
    <property type="term" value="P:chromosome organization"/>
    <property type="evidence" value="ECO:0007669"/>
    <property type="project" value="InterPro"/>
</dbReference>
<feature type="coiled-coil region" evidence="1">
    <location>
        <begin position="314"/>
        <end position="405"/>
    </location>
</feature>
<dbReference type="GO" id="GO:0005694">
    <property type="term" value="C:chromosome"/>
    <property type="evidence" value="ECO:0007669"/>
    <property type="project" value="InterPro"/>
</dbReference>
<dbReference type="InterPro" id="IPR010935">
    <property type="entry name" value="SMC_hinge"/>
</dbReference>
<evidence type="ECO:0000313" key="3">
    <source>
        <dbReference type="EMBL" id="HJA93281.1"/>
    </source>
</evidence>
<evidence type="ECO:0000313" key="4">
    <source>
        <dbReference type="Proteomes" id="UP000886858"/>
    </source>
</evidence>
<dbReference type="Pfam" id="PF13558">
    <property type="entry name" value="SbcC_Walker_B"/>
    <property type="match status" value="1"/>
</dbReference>
<gene>
    <name evidence="3" type="ORF">H9717_09260</name>
</gene>
<dbReference type="GO" id="GO:0005524">
    <property type="term" value="F:ATP binding"/>
    <property type="evidence" value="ECO:0007669"/>
    <property type="project" value="InterPro"/>
</dbReference>
<comment type="caution">
    <text evidence="3">The sequence shown here is derived from an EMBL/GenBank/DDBJ whole genome shotgun (WGS) entry which is preliminary data.</text>
</comment>
<reference evidence="3" key="1">
    <citation type="journal article" date="2021" name="PeerJ">
        <title>Extensive microbial diversity within the chicken gut microbiome revealed by metagenomics and culture.</title>
        <authorList>
            <person name="Gilroy R."/>
            <person name="Ravi A."/>
            <person name="Getino M."/>
            <person name="Pursley I."/>
            <person name="Horton D.L."/>
            <person name="Alikhan N.F."/>
            <person name="Baker D."/>
            <person name="Gharbi K."/>
            <person name="Hall N."/>
            <person name="Watson M."/>
            <person name="Adriaenssens E.M."/>
            <person name="Foster-Nyarko E."/>
            <person name="Jarju S."/>
            <person name="Secka A."/>
            <person name="Antonio M."/>
            <person name="Oren A."/>
            <person name="Chaudhuri R.R."/>
            <person name="La Ragione R."/>
            <person name="Hildebrand F."/>
            <person name="Pallen M.J."/>
        </authorList>
    </citation>
    <scope>NUCLEOTIDE SEQUENCE</scope>
    <source>
        <strain evidence="3">CHK179-7159</strain>
    </source>
</reference>
<feature type="coiled-coil region" evidence="1">
    <location>
        <begin position="722"/>
        <end position="749"/>
    </location>
</feature>
<dbReference type="EMBL" id="DWYY01000101">
    <property type="protein sequence ID" value="HJA93281.1"/>
    <property type="molecule type" value="Genomic_DNA"/>
</dbReference>
<dbReference type="GO" id="GO:0006302">
    <property type="term" value="P:double-strand break repair"/>
    <property type="evidence" value="ECO:0007669"/>
    <property type="project" value="TreeGrafter"/>
</dbReference>
<dbReference type="Proteomes" id="UP000886858">
    <property type="component" value="Unassembled WGS sequence"/>
</dbReference>
<keyword evidence="1" id="KW-0175">Coiled coil</keyword>
<dbReference type="Gene3D" id="3.40.50.300">
    <property type="entry name" value="P-loop containing nucleotide triphosphate hydrolases"/>
    <property type="match status" value="1"/>
</dbReference>
<dbReference type="Pfam" id="PF06470">
    <property type="entry name" value="SMC_hinge"/>
    <property type="match status" value="1"/>
</dbReference>
<dbReference type="GO" id="GO:0000731">
    <property type="term" value="P:DNA synthesis involved in DNA repair"/>
    <property type="evidence" value="ECO:0007669"/>
    <property type="project" value="TreeGrafter"/>
</dbReference>
<evidence type="ECO:0000259" key="2">
    <source>
        <dbReference type="Pfam" id="PF06470"/>
    </source>
</evidence>
<feature type="coiled-coil region" evidence="1">
    <location>
        <begin position="429"/>
        <end position="474"/>
    </location>
</feature>
<feature type="domain" description="SMC hinge" evidence="2">
    <location>
        <begin position="505"/>
        <end position="607"/>
    </location>
</feature>
<dbReference type="AlphaFoldDB" id="A0A9D2I5T9"/>
<reference evidence="3" key="2">
    <citation type="submission" date="2021-04" db="EMBL/GenBank/DDBJ databases">
        <authorList>
            <person name="Gilroy R."/>
        </authorList>
    </citation>
    <scope>NUCLEOTIDE SEQUENCE</scope>
    <source>
        <strain evidence="3">CHK179-7159</strain>
    </source>
</reference>
<feature type="coiled-coil region" evidence="1">
    <location>
        <begin position="650"/>
        <end position="681"/>
    </location>
</feature>
<organism evidence="3 4">
    <name type="scientific">Candidatus Eisenbergiella merdipullorum</name>
    <dbReference type="NCBI Taxonomy" id="2838553"/>
    <lineage>
        <taxon>Bacteria</taxon>
        <taxon>Bacillati</taxon>
        <taxon>Bacillota</taxon>
        <taxon>Clostridia</taxon>
        <taxon>Lachnospirales</taxon>
        <taxon>Lachnospiraceae</taxon>
        <taxon>Eisenbergiella</taxon>
    </lineage>
</organism>
<dbReference type="SUPFAM" id="SSF52540">
    <property type="entry name" value="P-loop containing nucleoside triphosphate hydrolases"/>
    <property type="match status" value="1"/>
</dbReference>
<evidence type="ECO:0000256" key="1">
    <source>
        <dbReference type="SAM" id="Coils"/>
    </source>
</evidence>
<proteinExistence type="predicted"/>
<dbReference type="PANTHER" id="PTHR32182:SF0">
    <property type="entry name" value="DNA REPLICATION AND REPAIR PROTEIN RECF"/>
    <property type="match status" value="1"/>
</dbReference>